<keyword evidence="3" id="KW-1185">Reference proteome</keyword>
<dbReference type="EMBL" id="JACCFH010000001">
    <property type="protein sequence ID" value="NYG33795.1"/>
    <property type="molecule type" value="Genomic_DNA"/>
</dbReference>
<name>A0A7Y9UKJ8_9BURK</name>
<dbReference type="PROSITE" id="PS51257">
    <property type="entry name" value="PROKAR_LIPOPROTEIN"/>
    <property type="match status" value="1"/>
</dbReference>
<dbReference type="SUPFAM" id="SSF56935">
    <property type="entry name" value="Porins"/>
    <property type="match status" value="1"/>
</dbReference>
<feature type="chain" id="PRO_5030630581" evidence="1">
    <location>
        <begin position="33"/>
        <end position="410"/>
    </location>
</feature>
<dbReference type="RefSeq" id="WP_179634523.1">
    <property type="nucleotide sequence ID" value="NZ_JACCFH010000001.1"/>
</dbReference>
<proteinExistence type="predicted"/>
<evidence type="ECO:0000313" key="2">
    <source>
        <dbReference type="EMBL" id="NYG33795.1"/>
    </source>
</evidence>
<gene>
    <name evidence="2" type="ORF">BDD16_002781</name>
</gene>
<reference evidence="2 3" key="1">
    <citation type="submission" date="2020-07" db="EMBL/GenBank/DDBJ databases">
        <title>Genomic Encyclopedia of Archaeal and Bacterial Type Strains, Phase II (KMG-II): from individual species to whole genera.</title>
        <authorList>
            <person name="Goeker M."/>
        </authorList>
    </citation>
    <scope>NUCLEOTIDE SEQUENCE [LARGE SCALE GENOMIC DNA]</scope>
    <source>
        <strain evidence="2 3">DSM 21226</strain>
    </source>
</reference>
<keyword evidence="1" id="KW-0732">Signal</keyword>
<organism evidence="2 3">
    <name type="scientific">Sphaerotilus montanus</name>
    <dbReference type="NCBI Taxonomy" id="522889"/>
    <lineage>
        <taxon>Bacteria</taxon>
        <taxon>Pseudomonadati</taxon>
        <taxon>Pseudomonadota</taxon>
        <taxon>Betaproteobacteria</taxon>
        <taxon>Burkholderiales</taxon>
        <taxon>Sphaerotilaceae</taxon>
        <taxon>Sphaerotilus</taxon>
    </lineage>
</organism>
<dbReference type="AlphaFoldDB" id="A0A7Y9UKJ8"/>
<dbReference type="Proteomes" id="UP000518288">
    <property type="component" value="Unassembled WGS sequence"/>
</dbReference>
<sequence>MFKMTLPQQFSVRPLALTLAGLACLVAGSARAETSPYYLGVSQRFTHNSNVFLNTDALAKSDTISSTGVRLGLDQPISRQRLTATLSANANRYSKLSTLNNTDYALDTRLDWETVERLSGNVALSSRQSLPTDAAALSSGLRNLLTVHSASAQATLGLVTMWSFDAGAALSRARYSETTYARNNVNQASLNAGVRVTPASGLTLRTGLRHANVDYPNTGNEVRRNDLDFSAIINPGGASVFNGRVSLTKEHQSLADRSTNSWTGALGWNWKPTGKLSTSLNLTRDASNGAYDFTTGAINVAASNSAITTTLGLTTQWEVTSKVAMTGSLSHARRSLDNSLTIGNGVLPSSASDRTSSLGLNVQYAVLRNVDVGCGVHWSERSVPSMSGSSTLTVPYSVTTYTCFGQALLR</sequence>
<evidence type="ECO:0000256" key="1">
    <source>
        <dbReference type="SAM" id="SignalP"/>
    </source>
</evidence>
<protein>
    <submittedName>
        <fullName evidence="2">Uncharacterized protein</fullName>
    </submittedName>
</protein>
<evidence type="ECO:0000313" key="3">
    <source>
        <dbReference type="Proteomes" id="UP000518288"/>
    </source>
</evidence>
<feature type="signal peptide" evidence="1">
    <location>
        <begin position="1"/>
        <end position="32"/>
    </location>
</feature>
<comment type="caution">
    <text evidence="2">The sequence shown here is derived from an EMBL/GenBank/DDBJ whole genome shotgun (WGS) entry which is preliminary data.</text>
</comment>
<accession>A0A7Y9UKJ8</accession>